<dbReference type="Proteomes" id="UP001219934">
    <property type="component" value="Unassembled WGS sequence"/>
</dbReference>
<evidence type="ECO:0000313" key="2">
    <source>
        <dbReference type="Proteomes" id="UP001219934"/>
    </source>
</evidence>
<accession>A0AAD6BEA6</accession>
<feature type="non-terminal residue" evidence="1">
    <location>
        <position position="1"/>
    </location>
</feature>
<reference evidence="1" key="1">
    <citation type="submission" date="2022-11" db="EMBL/GenBank/DDBJ databases">
        <title>Chromosome-level genome of Pogonophryne albipinna.</title>
        <authorList>
            <person name="Jo E."/>
        </authorList>
    </citation>
    <scope>NUCLEOTIDE SEQUENCE</scope>
    <source>
        <strain evidence="1">SGF0006</strain>
        <tissue evidence="1">Muscle</tissue>
    </source>
</reference>
<keyword evidence="2" id="KW-1185">Reference proteome</keyword>
<name>A0AAD6BEA6_9TELE</name>
<dbReference type="EMBL" id="JAPTMU010000007">
    <property type="protein sequence ID" value="KAJ4941179.1"/>
    <property type="molecule type" value="Genomic_DNA"/>
</dbReference>
<comment type="caution">
    <text evidence="1">The sequence shown here is derived from an EMBL/GenBank/DDBJ whole genome shotgun (WGS) entry which is preliminary data.</text>
</comment>
<gene>
    <name evidence="1" type="ORF">JOQ06_027466</name>
</gene>
<organism evidence="1 2">
    <name type="scientific">Pogonophryne albipinna</name>
    <dbReference type="NCBI Taxonomy" id="1090488"/>
    <lineage>
        <taxon>Eukaryota</taxon>
        <taxon>Metazoa</taxon>
        <taxon>Chordata</taxon>
        <taxon>Craniata</taxon>
        <taxon>Vertebrata</taxon>
        <taxon>Euteleostomi</taxon>
        <taxon>Actinopterygii</taxon>
        <taxon>Neopterygii</taxon>
        <taxon>Teleostei</taxon>
        <taxon>Neoteleostei</taxon>
        <taxon>Acanthomorphata</taxon>
        <taxon>Eupercaria</taxon>
        <taxon>Perciformes</taxon>
        <taxon>Notothenioidei</taxon>
        <taxon>Pogonophryne</taxon>
    </lineage>
</organism>
<protein>
    <submittedName>
        <fullName evidence="1">Uncharacterized protein</fullName>
    </submittedName>
</protein>
<sequence>CRVFPSVHNYNIWGTKGQQEQPRSVCGAKLELSQRNMASNKRSRGDYRSL</sequence>
<dbReference type="AlphaFoldDB" id="A0AAD6BEA6"/>
<evidence type="ECO:0000313" key="1">
    <source>
        <dbReference type="EMBL" id="KAJ4941179.1"/>
    </source>
</evidence>
<proteinExistence type="predicted"/>